<dbReference type="Pfam" id="PF12146">
    <property type="entry name" value="Hydrolase_4"/>
    <property type="match status" value="1"/>
</dbReference>
<organism evidence="3 4">
    <name type="scientific">Microbacterium binotii</name>
    <dbReference type="NCBI Taxonomy" id="462710"/>
    <lineage>
        <taxon>Bacteria</taxon>
        <taxon>Bacillati</taxon>
        <taxon>Actinomycetota</taxon>
        <taxon>Actinomycetes</taxon>
        <taxon>Micrococcales</taxon>
        <taxon>Microbacteriaceae</taxon>
        <taxon>Microbacterium</taxon>
    </lineage>
</organism>
<dbReference type="Gene3D" id="3.40.50.1820">
    <property type="entry name" value="alpha/beta hydrolase"/>
    <property type="match status" value="1"/>
</dbReference>
<comment type="caution">
    <text evidence="3">The sequence shown here is derived from an EMBL/GenBank/DDBJ whole genome shotgun (WGS) entry which is preliminary data.</text>
</comment>
<accession>A0ABP6BXB6</accession>
<protein>
    <submittedName>
        <fullName evidence="3">Alpha/beta hydrolase</fullName>
    </submittedName>
</protein>
<dbReference type="InterPro" id="IPR022742">
    <property type="entry name" value="Hydrolase_4"/>
</dbReference>
<dbReference type="InterPro" id="IPR051044">
    <property type="entry name" value="MAG_DAG_Lipase"/>
</dbReference>
<evidence type="ECO:0000259" key="2">
    <source>
        <dbReference type="Pfam" id="PF12146"/>
    </source>
</evidence>
<keyword evidence="3" id="KW-0378">Hydrolase</keyword>
<reference evidence="4" key="1">
    <citation type="journal article" date="2019" name="Int. J. Syst. Evol. Microbiol.">
        <title>The Global Catalogue of Microorganisms (GCM) 10K type strain sequencing project: providing services to taxonomists for standard genome sequencing and annotation.</title>
        <authorList>
            <consortium name="The Broad Institute Genomics Platform"/>
            <consortium name="The Broad Institute Genome Sequencing Center for Infectious Disease"/>
            <person name="Wu L."/>
            <person name="Ma J."/>
        </authorList>
    </citation>
    <scope>NUCLEOTIDE SEQUENCE [LARGE SCALE GENOMIC DNA]</scope>
    <source>
        <strain evidence="4">JCM 16365</strain>
    </source>
</reference>
<evidence type="ECO:0000313" key="3">
    <source>
        <dbReference type="EMBL" id="GAA2589928.1"/>
    </source>
</evidence>
<sequence length="307" mass="33674">MSRFSSFLHERLRPSEPRATHNIESMPEFTDALGVAIVYDVHPAQGTARGVIQLLHGVGEHAGRYTVLISALTAAGFTVYADDHRGHGRTGMKQWGDSARLGRLGRGGHRAAVNAVWQLTRRIRDENPDLPLVLLGHSWGSFLAQILVNRHPEAYDAVVLSGSALRLPGTLNAGNLNAPWRREDATGTAWLSSDLSVGRAFVDDPLTTGTPLLKLFGPVDAARLFGRPRRNLGRDIPILLMVGREDTVGGPRSVHKLAAEYRERSGLTDVTTLVYPVARHEIFNEVMQADVRADLLAWLDARIPSRV</sequence>
<dbReference type="Proteomes" id="UP001500274">
    <property type="component" value="Unassembled WGS sequence"/>
</dbReference>
<evidence type="ECO:0000256" key="1">
    <source>
        <dbReference type="SAM" id="MobiDB-lite"/>
    </source>
</evidence>
<dbReference type="SUPFAM" id="SSF53474">
    <property type="entry name" value="alpha/beta-Hydrolases"/>
    <property type="match status" value="1"/>
</dbReference>
<proteinExistence type="predicted"/>
<dbReference type="PANTHER" id="PTHR11614">
    <property type="entry name" value="PHOSPHOLIPASE-RELATED"/>
    <property type="match status" value="1"/>
</dbReference>
<feature type="compositionally biased region" description="Basic and acidic residues" evidence="1">
    <location>
        <begin position="8"/>
        <end position="21"/>
    </location>
</feature>
<evidence type="ECO:0000313" key="4">
    <source>
        <dbReference type="Proteomes" id="UP001500274"/>
    </source>
</evidence>
<feature type="domain" description="Serine aminopeptidase S33" evidence="2">
    <location>
        <begin position="47"/>
        <end position="285"/>
    </location>
</feature>
<dbReference type="GO" id="GO:0016787">
    <property type="term" value="F:hydrolase activity"/>
    <property type="evidence" value="ECO:0007669"/>
    <property type="project" value="UniProtKB-KW"/>
</dbReference>
<feature type="region of interest" description="Disordered" evidence="1">
    <location>
        <begin position="1"/>
        <end position="21"/>
    </location>
</feature>
<keyword evidence="4" id="KW-1185">Reference proteome</keyword>
<dbReference type="EMBL" id="BAAARI010000038">
    <property type="protein sequence ID" value="GAA2589928.1"/>
    <property type="molecule type" value="Genomic_DNA"/>
</dbReference>
<dbReference type="InterPro" id="IPR029058">
    <property type="entry name" value="AB_hydrolase_fold"/>
</dbReference>
<gene>
    <name evidence="3" type="ORF">GCM10009862_30240</name>
</gene>
<name>A0ABP6BXB6_9MICO</name>